<dbReference type="InterPro" id="IPR044929">
    <property type="entry name" value="DNA/RNA_non-sp_Endonuclease_sf"/>
</dbReference>
<dbReference type="AlphaFoldDB" id="A0AAN9TCT2"/>
<name>A0AAN9TCT2_9HEMI</name>
<dbReference type="Gene3D" id="3.40.570.10">
    <property type="entry name" value="Extracellular Endonuclease, subunit A"/>
    <property type="match status" value="1"/>
</dbReference>
<sequence>MSSVDTPITVTGGASHNDPAAGSEIESHAHPATILSADTQPETVGKTFTTLASTSTVDSVNTIPVGSSPRTTRLAGESSQQEHVEERVTKKVATFYNSEIRFNWELPYLKCQRPAKVAVRNLYKPCQDNGGVYEIGFWKYKWRSLITVCYNMHELRPVYTQHTLYGSAIKAAAKLMMRPNIFDYEEPFQPYTVDLKPFYDKDIQYDLFKNILGDDIAFTYNDTVSKFLIPLQLVSPAEMLSPVSTLATYSFMATTPGWEAVALRNWKKLNKMVQIFADENKVKLVSYSGTVNILQLQNSRGELKNMYLKYNENLLAVARIIYRLIYDELLNKAIIFFVSNNPYVNDSSYQICVDVCSLCGWMNEFWKNLDGGYITCCHYKEVKNTFSSLPQIGDDKTGLLINFPPDAEHTTIPHTTVAQDVPSTSHDMPTSASTEIEVA</sequence>
<dbReference type="Proteomes" id="UP001367676">
    <property type="component" value="Unassembled WGS sequence"/>
</dbReference>
<gene>
    <name evidence="2" type="ORF">V9T40_001029</name>
</gene>
<feature type="region of interest" description="Disordered" evidence="1">
    <location>
        <begin position="60"/>
        <end position="83"/>
    </location>
</feature>
<feature type="region of interest" description="Disordered" evidence="1">
    <location>
        <begin position="419"/>
        <end position="439"/>
    </location>
</feature>
<feature type="compositionally biased region" description="Polar residues" evidence="1">
    <location>
        <begin position="1"/>
        <end position="14"/>
    </location>
</feature>
<dbReference type="SUPFAM" id="SSF54060">
    <property type="entry name" value="His-Me finger endonucleases"/>
    <property type="match status" value="1"/>
</dbReference>
<proteinExistence type="predicted"/>
<dbReference type="InterPro" id="IPR044925">
    <property type="entry name" value="His-Me_finger_sf"/>
</dbReference>
<evidence type="ECO:0000313" key="2">
    <source>
        <dbReference type="EMBL" id="KAK7580400.1"/>
    </source>
</evidence>
<feature type="compositionally biased region" description="Polar residues" evidence="1">
    <location>
        <begin position="60"/>
        <end position="79"/>
    </location>
</feature>
<keyword evidence="3" id="KW-1185">Reference proteome</keyword>
<protein>
    <submittedName>
        <fullName evidence="2">Uncharacterized protein</fullName>
    </submittedName>
</protein>
<evidence type="ECO:0000313" key="3">
    <source>
        <dbReference type="Proteomes" id="UP001367676"/>
    </source>
</evidence>
<evidence type="ECO:0000256" key="1">
    <source>
        <dbReference type="SAM" id="MobiDB-lite"/>
    </source>
</evidence>
<organism evidence="2 3">
    <name type="scientific">Parthenolecanium corni</name>
    <dbReference type="NCBI Taxonomy" id="536013"/>
    <lineage>
        <taxon>Eukaryota</taxon>
        <taxon>Metazoa</taxon>
        <taxon>Ecdysozoa</taxon>
        <taxon>Arthropoda</taxon>
        <taxon>Hexapoda</taxon>
        <taxon>Insecta</taxon>
        <taxon>Pterygota</taxon>
        <taxon>Neoptera</taxon>
        <taxon>Paraneoptera</taxon>
        <taxon>Hemiptera</taxon>
        <taxon>Sternorrhyncha</taxon>
        <taxon>Coccoidea</taxon>
        <taxon>Coccidae</taxon>
        <taxon>Parthenolecanium</taxon>
    </lineage>
</organism>
<comment type="caution">
    <text evidence="2">The sequence shown here is derived from an EMBL/GenBank/DDBJ whole genome shotgun (WGS) entry which is preliminary data.</text>
</comment>
<dbReference type="EMBL" id="JBBCAQ010000034">
    <property type="protein sequence ID" value="KAK7580400.1"/>
    <property type="molecule type" value="Genomic_DNA"/>
</dbReference>
<feature type="region of interest" description="Disordered" evidence="1">
    <location>
        <begin position="1"/>
        <end position="24"/>
    </location>
</feature>
<reference evidence="2 3" key="1">
    <citation type="submission" date="2024-03" db="EMBL/GenBank/DDBJ databases">
        <title>Adaptation during the transition from Ophiocordyceps entomopathogen to insect associate is accompanied by gene loss and intensified selection.</title>
        <authorList>
            <person name="Ward C.M."/>
            <person name="Onetto C.A."/>
            <person name="Borneman A.R."/>
        </authorList>
    </citation>
    <scope>NUCLEOTIDE SEQUENCE [LARGE SCALE GENOMIC DNA]</scope>
    <source>
        <strain evidence="2">AWRI1</strain>
        <tissue evidence="2">Single Adult Female</tissue>
    </source>
</reference>
<accession>A0AAN9TCT2</accession>